<name>Q0RIB1_FRAAA</name>
<dbReference type="eggNOG" id="ENOG5033AWP">
    <property type="taxonomic scope" value="Bacteria"/>
</dbReference>
<feature type="region of interest" description="Disordered" evidence="1">
    <location>
        <begin position="1"/>
        <end position="24"/>
    </location>
</feature>
<sequence>MSETGAQTQPETETLAAPRGPGAPGWASAGQARIARAAAKVVVATLLAWSGYIHYDLYADHGYRHIHTIGPAFLVQAAGSFAVAFLLVVSVALPGSVLLSILAAGLSGGALVGFVLSRTTGVAGFEERGFTPSPDAAISVAVEIGVLVVLAAVAAPAAVAAVSRRSGPAQVSR</sequence>
<proteinExistence type="predicted"/>
<reference evidence="2 3" key="1">
    <citation type="journal article" date="2007" name="Genome Res.">
        <title>Genome characteristics of facultatively symbiotic Frankia sp. strains reflect host range and host plant biogeography.</title>
        <authorList>
            <person name="Normand P."/>
            <person name="Lapierre P."/>
            <person name="Tisa L.S."/>
            <person name="Gogarten J.P."/>
            <person name="Alloisio N."/>
            <person name="Bagnarol E."/>
            <person name="Bassi C.A."/>
            <person name="Berry A.M."/>
            <person name="Bickhart D.M."/>
            <person name="Choisne N."/>
            <person name="Couloux A."/>
            <person name="Cournoyer B."/>
            <person name="Cruveiller S."/>
            <person name="Daubin V."/>
            <person name="Demange N."/>
            <person name="Francino M.P."/>
            <person name="Goltsman E."/>
            <person name="Huang Y."/>
            <person name="Kopp O.R."/>
            <person name="Labarre L."/>
            <person name="Lapidus A."/>
            <person name="Lavire C."/>
            <person name="Marechal J."/>
            <person name="Martinez M."/>
            <person name="Mastronunzio J.E."/>
            <person name="Mullin B.C."/>
            <person name="Niemann J."/>
            <person name="Pujic P."/>
            <person name="Rawnsley T."/>
            <person name="Rouy Z."/>
            <person name="Schenowitz C."/>
            <person name="Sellstedt A."/>
            <person name="Tavares F."/>
            <person name="Tomkins J.P."/>
            <person name="Vallenet D."/>
            <person name="Valverde C."/>
            <person name="Wall L.G."/>
            <person name="Wang Y."/>
            <person name="Medigue C."/>
            <person name="Benson D.R."/>
        </authorList>
    </citation>
    <scope>NUCLEOTIDE SEQUENCE [LARGE SCALE GENOMIC DNA]</scope>
    <source>
        <strain evidence="3">DSM 45986 / CECT 9034 / ACN14a</strain>
    </source>
</reference>
<dbReference type="AlphaFoldDB" id="Q0RIB1"/>
<dbReference type="STRING" id="326424.FRAAL4117"/>
<gene>
    <name evidence="2" type="ordered locus">FRAAL4117</name>
</gene>
<protein>
    <submittedName>
        <fullName evidence="2">Hypothetical membrane protein</fullName>
    </submittedName>
</protein>
<organism evidence="2 3">
    <name type="scientific">Frankia alni (strain DSM 45986 / CECT 9034 / ACN14a)</name>
    <dbReference type="NCBI Taxonomy" id="326424"/>
    <lineage>
        <taxon>Bacteria</taxon>
        <taxon>Bacillati</taxon>
        <taxon>Actinomycetota</taxon>
        <taxon>Actinomycetes</taxon>
        <taxon>Frankiales</taxon>
        <taxon>Frankiaceae</taxon>
        <taxon>Frankia</taxon>
    </lineage>
</organism>
<evidence type="ECO:0000313" key="3">
    <source>
        <dbReference type="Proteomes" id="UP000000657"/>
    </source>
</evidence>
<dbReference type="RefSeq" id="WP_011605246.1">
    <property type="nucleotide sequence ID" value="NC_008278.1"/>
</dbReference>
<dbReference type="HOGENOM" id="CLU_132013_0_0_11"/>
<dbReference type="Proteomes" id="UP000000657">
    <property type="component" value="Chromosome"/>
</dbReference>
<evidence type="ECO:0000256" key="1">
    <source>
        <dbReference type="SAM" id="MobiDB-lite"/>
    </source>
</evidence>
<feature type="compositionally biased region" description="Polar residues" evidence="1">
    <location>
        <begin position="1"/>
        <end position="12"/>
    </location>
</feature>
<dbReference type="EMBL" id="CT573213">
    <property type="protein sequence ID" value="CAJ62759.1"/>
    <property type="molecule type" value="Genomic_DNA"/>
</dbReference>
<evidence type="ECO:0000313" key="2">
    <source>
        <dbReference type="EMBL" id="CAJ62759.1"/>
    </source>
</evidence>
<dbReference type="KEGG" id="fal:FRAAL4117"/>
<keyword evidence="3" id="KW-1185">Reference proteome</keyword>
<accession>Q0RIB1</accession>